<dbReference type="PANTHER" id="PTHR48007:SF47">
    <property type="entry name" value="PROTEIN KINASE DOMAIN-CONTAINING PROTEIN"/>
    <property type="match status" value="1"/>
</dbReference>
<dbReference type="AlphaFoldDB" id="A0A2G2VGU8"/>
<evidence type="ECO:0000313" key="2">
    <source>
        <dbReference type="Proteomes" id="UP000224567"/>
    </source>
</evidence>
<dbReference type="EMBL" id="MLFT02000012">
    <property type="protein sequence ID" value="PHT32215.1"/>
    <property type="molecule type" value="Genomic_DNA"/>
</dbReference>
<dbReference type="OrthoDB" id="1263468at2759"/>
<dbReference type="Proteomes" id="UP000224567">
    <property type="component" value="Unassembled WGS sequence"/>
</dbReference>
<reference evidence="2" key="2">
    <citation type="journal article" date="2017" name="J. Anim. Genet.">
        <title>Multiple reference genome sequences of hot pepper reveal the massive evolution of plant disease resistance genes by retroduplication.</title>
        <authorList>
            <person name="Kim S."/>
            <person name="Park J."/>
            <person name="Yeom S.-I."/>
            <person name="Kim Y.-M."/>
            <person name="Seo E."/>
            <person name="Kim K.-T."/>
            <person name="Kim M.-S."/>
            <person name="Lee J.M."/>
            <person name="Cheong K."/>
            <person name="Shin H.-S."/>
            <person name="Kim S.-B."/>
            <person name="Han K."/>
            <person name="Lee J."/>
            <person name="Park M."/>
            <person name="Lee H.-A."/>
            <person name="Lee H.-Y."/>
            <person name="Lee Y."/>
            <person name="Oh S."/>
            <person name="Lee J.H."/>
            <person name="Choi E."/>
            <person name="Choi E."/>
            <person name="Lee S.E."/>
            <person name="Jeon J."/>
            <person name="Kim H."/>
            <person name="Choi G."/>
            <person name="Song H."/>
            <person name="Lee J."/>
            <person name="Lee S.-C."/>
            <person name="Kwon J.-K."/>
            <person name="Lee H.-Y."/>
            <person name="Koo N."/>
            <person name="Hong Y."/>
            <person name="Kim R.W."/>
            <person name="Kang W.-H."/>
            <person name="Huh J.H."/>
            <person name="Kang B.-C."/>
            <person name="Yang T.-J."/>
            <person name="Lee Y.-H."/>
            <person name="Bennetzen J.L."/>
            <person name="Choi D."/>
        </authorList>
    </citation>
    <scope>NUCLEOTIDE SEQUENCE [LARGE SCALE GENOMIC DNA]</scope>
    <source>
        <strain evidence="2">cv. PBC81</strain>
    </source>
</reference>
<comment type="caution">
    <text evidence="1">The sequence shown here is derived from an EMBL/GenBank/DDBJ whole genome shotgun (WGS) entry which is preliminary data.</text>
</comment>
<accession>A0A2G2VGU8</accession>
<reference evidence="1 2" key="1">
    <citation type="journal article" date="2017" name="Genome Biol.">
        <title>New reference genome sequences of hot pepper reveal the massive evolution of plant disease-resistance genes by retroduplication.</title>
        <authorList>
            <person name="Kim S."/>
            <person name="Park J."/>
            <person name="Yeom S.I."/>
            <person name="Kim Y.M."/>
            <person name="Seo E."/>
            <person name="Kim K.T."/>
            <person name="Kim M.S."/>
            <person name="Lee J.M."/>
            <person name="Cheong K."/>
            <person name="Shin H.S."/>
            <person name="Kim S.B."/>
            <person name="Han K."/>
            <person name="Lee J."/>
            <person name="Park M."/>
            <person name="Lee H.A."/>
            <person name="Lee H.Y."/>
            <person name="Lee Y."/>
            <person name="Oh S."/>
            <person name="Lee J.H."/>
            <person name="Choi E."/>
            <person name="Choi E."/>
            <person name="Lee S.E."/>
            <person name="Jeon J."/>
            <person name="Kim H."/>
            <person name="Choi G."/>
            <person name="Song H."/>
            <person name="Lee J."/>
            <person name="Lee S.C."/>
            <person name="Kwon J.K."/>
            <person name="Lee H.Y."/>
            <person name="Koo N."/>
            <person name="Hong Y."/>
            <person name="Kim R.W."/>
            <person name="Kang W.H."/>
            <person name="Huh J.H."/>
            <person name="Kang B.C."/>
            <person name="Yang T.J."/>
            <person name="Lee Y.H."/>
            <person name="Bennetzen J.L."/>
            <person name="Choi D."/>
        </authorList>
    </citation>
    <scope>NUCLEOTIDE SEQUENCE [LARGE SCALE GENOMIC DNA]</scope>
    <source>
        <strain evidence="2">cv. PBC81</strain>
    </source>
</reference>
<dbReference type="InterPro" id="IPR011009">
    <property type="entry name" value="Kinase-like_dom_sf"/>
</dbReference>
<dbReference type="STRING" id="33114.A0A2G2VGU8"/>
<dbReference type="Gene3D" id="3.30.200.20">
    <property type="entry name" value="Phosphorylase Kinase, domain 1"/>
    <property type="match status" value="1"/>
</dbReference>
<dbReference type="InterPro" id="IPR046959">
    <property type="entry name" value="PRK1-6/SRF4-like"/>
</dbReference>
<organism evidence="1 2">
    <name type="scientific">Capsicum baccatum</name>
    <name type="common">Peruvian pepper</name>
    <dbReference type="NCBI Taxonomy" id="33114"/>
    <lineage>
        <taxon>Eukaryota</taxon>
        <taxon>Viridiplantae</taxon>
        <taxon>Streptophyta</taxon>
        <taxon>Embryophyta</taxon>
        <taxon>Tracheophyta</taxon>
        <taxon>Spermatophyta</taxon>
        <taxon>Magnoliopsida</taxon>
        <taxon>eudicotyledons</taxon>
        <taxon>Gunneridae</taxon>
        <taxon>Pentapetalae</taxon>
        <taxon>asterids</taxon>
        <taxon>lamiids</taxon>
        <taxon>Solanales</taxon>
        <taxon>Solanaceae</taxon>
        <taxon>Solanoideae</taxon>
        <taxon>Capsiceae</taxon>
        <taxon>Capsicum</taxon>
    </lineage>
</organism>
<name>A0A2G2VGU8_CAPBA</name>
<sequence length="128" mass="14623">MVDGEWKLELETFLKASAYILGASGSSIMYKVVLEDGTTLVVRRIGESGMEKFKDFYNQVKIIAKLVHPNLIKIREFYWVTEEKLVISYFVPNGSLADARYRLLSLFLNFAGLILNLLLEFCGFDLES</sequence>
<keyword evidence="2" id="KW-1185">Reference proteome</keyword>
<proteinExistence type="predicted"/>
<dbReference type="PANTHER" id="PTHR48007">
    <property type="entry name" value="LEUCINE-RICH REPEAT RECEPTOR-LIKE PROTEIN KINASE PXC1"/>
    <property type="match status" value="1"/>
</dbReference>
<gene>
    <name evidence="1" type="ORF">CQW23_28552</name>
</gene>
<evidence type="ECO:0000313" key="1">
    <source>
        <dbReference type="EMBL" id="PHT32215.1"/>
    </source>
</evidence>
<protein>
    <submittedName>
        <fullName evidence="1">LRR receptor-like serine/threonine-protein kinase</fullName>
    </submittedName>
</protein>
<dbReference type="SUPFAM" id="SSF56112">
    <property type="entry name" value="Protein kinase-like (PK-like)"/>
    <property type="match status" value="1"/>
</dbReference>
<dbReference type="GO" id="GO:0016301">
    <property type="term" value="F:kinase activity"/>
    <property type="evidence" value="ECO:0007669"/>
    <property type="project" value="UniProtKB-KW"/>
</dbReference>